<evidence type="ECO:0000256" key="1">
    <source>
        <dbReference type="SAM" id="SignalP"/>
    </source>
</evidence>
<dbReference type="PANTHER" id="PTHR10443">
    <property type="entry name" value="MICROSOMAL DIPEPTIDASE"/>
    <property type="match status" value="1"/>
</dbReference>
<dbReference type="Pfam" id="PF01244">
    <property type="entry name" value="Peptidase_M19"/>
    <property type="match status" value="1"/>
</dbReference>
<evidence type="ECO:0000313" key="3">
    <source>
        <dbReference type="Proteomes" id="UP000019678"/>
    </source>
</evidence>
<evidence type="ECO:0000313" key="2">
    <source>
        <dbReference type="EMBL" id="EYF00679.1"/>
    </source>
</evidence>
<name>A0A017SUN7_9BACT</name>
<keyword evidence="3" id="KW-1185">Reference proteome</keyword>
<feature type="chain" id="PRO_5001496043" evidence="1">
    <location>
        <begin position="27"/>
        <end position="354"/>
    </location>
</feature>
<keyword evidence="1" id="KW-0732">Signal</keyword>
<accession>A0A017SUN7</accession>
<dbReference type="InterPro" id="IPR008257">
    <property type="entry name" value="Pept_M19"/>
</dbReference>
<proteinExistence type="predicted"/>
<dbReference type="PROSITE" id="PS51365">
    <property type="entry name" value="RENAL_DIPEPTIDASE_2"/>
    <property type="match status" value="1"/>
</dbReference>
<dbReference type="Proteomes" id="UP000019678">
    <property type="component" value="Unassembled WGS sequence"/>
</dbReference>
<dbReference type="GO" id="GO:0006508">
    <property type="term" value="P:proteolysis"/>
    <property type="evidence" value="ECO:0007669"/>
    <property type="project" value="InterPro"/>
</dbReference>
<dbReference type="eggNOG" id="COG2355">
    <property type="taxonomic scope" value="Bacteria"/>
</dbReference>
<dbReference type="GO" id="GO:0070573">
    <property type="term" value="F:metallodipeptidase activity"/>
    <property type="evidence" value="ECO:0007669"/>
    <property type="project" value="InterPro"/>
</dbReference>
<dbReference type="PANTHER" id="PTHR10443:SF12">
    <property type="entry name" value="DIPEPTIDASE"/>
    <property type="match status" value="1"/>
</dbReference>
<reference evidence="2 3" key="1">
    <citation type="submission" date="2013-05" db="EMBL/GenBank/DDBJ databases">
        <title>Genome assembly of Chondromyces apiculatus DSM 436.</title>
        <authorList>
            <person name="Sharma G."/>
            <person name="Khatri I."/>
            <person name="Kaur C."/>
            <person name="Mayilraj S."/>
            <person name="Subramanian S."/>
        </authorList>
    </citation>
    <scope>NUCLEOTIDE SEQUENCE [LARGE SCALE GENOMIC DNA]</scope>
    <source>
        <strain evidence="2 3">DSM 436</strain>
    </source>
</reference>
<dbReference type="AlphaFoldDB" id="A0A017SUN7"/>
<dbReference type="OrthoDB" id="9804920at2"/>
<feature type="signal peptide" evidence="1">
    <location>
        <begin position="1"/>
        <end position="26"/>
    </location>
</feature>
<dbReference type="STRING" id="1192034.CAP_0370"/>
<sequence>MRRGGRALAAVAAMGAAVGTMCVGFAAGGAGGEAEPAYQVVDLHVDVPYQVHFKGRAAKLPEGHATARTLKAGAYGGIVLPIYIPDKARKTGPLIEDADAILATIEGIVRDNPVFLPLGAAEAVPGRISTFLSIEGAGAFADDITQIDRFIDRGVRLISPAHASNTRLASAATGKRVDHGLTELGKAFCARVYARGALIDVSHVSDAAFADLVPIAEAHGAPIVATHSNARAVAGHPRNLTDEELRAIGKSGGVAGLNFHAPFVTGQAEATLDDVVKQAEHMVRVAGVDHVAIGSDFDGGIVVPVGLEDASSFPALAARLRKRGMAQGDVLKIFSLNALRVLGWRPAKAGAAAP</sequence>
<organism evidence="2 3">
    <name type="scientific">Chondromyces apiculatus DSM 436</name>
    <dbReference type="NCBI Taxonomy" id="1192034"/>
    <lineage>
        <taxon>Bacteria</taxon>
        <taxon>Pseudomonadati</taxon>
        <taxon>Myxococcota</taxon>
        <taxon>Polyangia</taxon>
        <taxon>Polyangiales</taxon>
        <taxon>Polyangiaceae</taxon>
        <taxon>Chondromyces</taxon>
    </lineage>
</organism>
<dbReference type="InterPro" id="IPR032466">
    <property type="entry name" value="Metal_Hydrolase"/>
</dbReference>
<dbReference type="EMBL" id="ASRX01000102">
    <property type="protein sequence ID" value="EYF00679.1"/>
    <property type="molecule type" value="Genomic_DNA"/>
</dbReference>
<comment type="caution">
    <text evidence="2">The sequence shown here is derived from an EMBL/GenBank/DDBJ whole genome shotgun (WGS) entry which is preliminary data.</text>
</comment>
<dbReference type="SUPFAM" id="SSF51556">
    <property type="entry name" value="Metallo-dependent hydrolases"/>
    <property type="match status" value="1"/>
</dbReference>
<protein>
    <submittedName>
        <fullName evidence="2">Microsomal dipeptidase</fullName>
    </submittedName>
</protein>
<gene>
    <name evidence="2" type="ORF">CAP_0370</name>
</gene>
<dbReference type="Gene3D" id="3.20.20.140">
    <property type="entry name" value="Metal-dependent hydrolases"/>
    <property type="match status" value="1"/>
</dbReference>
<dbReference type="RefSeq" id="WP_044250741.1">
    <property type="nucleotide sequence ID" value="NZ_ASRX01000102.1"/>
</dbReference>